<dbReference type="GO" id="GO:0003989">
    <property type="term" value="F:acetyl-CoA carboxylase activity"/>
    <property type="evidence" value="ECO:0007669"/>
    <property type="project" value="InterPro"/>
</dbReference>
<dbReference type="InterPro" id="IPR049076">
    <property type="entry name" value="ACCA"/>
</dbReference>
<reference evidence="1 2" key="1">
    <citation type="submission" date="2018-11" db="EMBL/GenBank/DDBJ databases">
        <authorList>
            <consortium name="Pathogen Informatics"/>
        </authorList>
    </citation>
    <scope>NUCLEOTIDE SEQUENCE [LARGE SCALE GENOMIC DNA]</scope>
    <source>
        <strain>Denwood</strain>
        <strain evidence="2">Zambia</strain>
    </source>
</reference>
<dbReference type="Gene3D" id="3.90.1770.10">
    <property type="entry name" value="PreATP-grasp domain"/>
    <property type="match status" value="1"/>
</dbReference>
<gene>
    <name evidence="1" type="ORF">SMTD_LOCUS18816</name>
</gene>
<sequence length="114" mass="12349">MESFMYLGNIIDERGGSDVDVKVRIGKASAAFLQLDNIWNSKQLSTNIKAVWAGWGHASENPQLPDVLSKHNIAFLGPSHQAMWTLGDKVASTILAQSADVPTLPWSGSGESRI</sequence>
<dbReference type="PANTHER" id="PTHR45728">
    <property type="entry name" value="ACETYL-COA CARBOXYLASE, ISOFORM A"/>
    <property type="match status" value="1"/>
</dbReference>
<dbReference type="Pfam" id="PF00289">
    <property type="entry name" value="Biotin_carb_N"/>
    <property type="match status" value="1"/>
</dbReference>
<dbReference type="EMBL" id="UZAL01041178">
    <property type="protein sequence ID" value="VDP78093.1"/>
    <property type="molecule type" value="Genomic_DNA"/>
</dbReference>
<dbReference type="AlphaFoldDB" id="A0A183PWT0"/>
<organism evidence="1 2">
    <name type="scientific">Schistosoma mattheei</name>
    <dbReference type="NCBI Taxonomy" id="31246"/>
    <lineage>
        <taxon>Eukaryota</taxon>
        <taxon>Metazoa</taxon>
        <taxon>Spiralia</taxon>
        <taxon>Lophotrochozoa</taxon>
        <taxon>Platyhelminthes</taxon>
        <taxon>Trematoda</taxon>
        <taxon>Digenea</taxon>
        <taxon>Strigeidida</taxon>
        <taxon>Schistosomatoidea</taxon>
        <taxon>Schistosomatidae</taxon>
        <taxon>Schistosoma</taxon>
    </lineage>
</organism>
<dbReference type="PANTHER" id="PTHR45728:SF3">
    <property type="entry name" value="ACETYL-COA CARBOXYLASE"/>
    <property type="match status" value="1"/>
</dbReference>
<keyword evidence="2" id="KW-1185">Reference proteome</keyword>
<name>A0A183PWT0_9TREM</name>
<dbReference type="STRING" id="31246.A0A183PWT0"/>
<dbReference type="GO" id="GO:0006633">
    <property type="term" value="P:fatty acid biosynthetic process"/>
    <property type="evidence" value="ECO:0007669"/>
    <property type="project" value="TreeGrafter"/>
</dbReference>
<protein>
    <submittedName>
        <fullName evidence="1">Uncharacterized protein</fullName>
    </submittedName>
</protein>
<dbReference type="GO" id="GO:0005739">
    <property type="term" value="C:mitochondrion"/>
    <property type="evidence" value="ECO:0007669"/>
    <property type="project" value="TreeGrafter"/>
</dbReference>
<dbReference type="SUPFAM" id="SSF52440">
    <property type="entry name" value="PreATP-grasp domain"/>
    <property type="match status" value="1"/>
</dbReference>
<proteinExistence type="predicted"/>
<dbReference type="Proteomes" id="UP000269396">
    <property type="component" value="Unassembled WGS sequence"/>
</dbReference>
<dbReference type="InterPro" id="IPR005481">
    <property type="entry name" value="BC-like_N"/>
</dbReference>
<dbReference type="Gene3D" id="3.40.50.20">
    <property type="match status" value="1"/>
</dbReference>
<evidence type="ECO:0000313" key="1">
    <source>
        <dbReference type="EMBL" id="VDP78093.1"/>
    </source>
</evidence>
<evidence type="ECO:0000313" key="2">
    <source>
        <dbReference type="Proteomes" id="UP000269396"/>
    </source>
</evidence>
<accession>A0A183PWT0</accession>
<dbReference type="InterPro" id="IPR011764">
    <property type="entry name" value="Biotin_carboxylation_dom"/>
</dbReference>
<dbReference type="InterPro" id="IPR016185">
    <property type="entry name" value="PreATP-grasp_dom_sf"/>
</dbReference>
<dbReference type="PROSITE" id="PS50979">
    <property type="entry name" value="BC"/>
    <property type="match status" value="1"/>
</dbReference>